<dbReference type="AlphaFoldDB" id="A0A8C4ZPI9"/>
<feature type="region of interest" description="Disordered" evidence="1">
    <location>
        <begin position="1"/>
        <end position="39"/>
    </location>
</feature>
<keyword evidence="4" id="KW-1185">Reference proteome</keyword>
<dbReference type="PANTHER" id="PTHR22306:SF2">
    <property type="entry name" value="CHROMOSOME 7 OPEN READING FRAME 50"/>
    <property type="match status" value="1"/>
</dbReference>
<protein>
    <submittedName>
        <fullName evidence="3">Zmp:0000000624</fullName>
    </submittedName>
</protein>
<dbReference type="Pfam" id="PF10180">
    <property type="entry name" value="WKF"/>
    <property type="match status" value="1"/>
</dbReference>
<dbReference type="GeneTree" id="ENSGT00390000017838"/>
<dbReference type="OMA" id="CWAENRS"/>
<name>A0A8C4ZPI9_GADMO</name>
<reference evidence="3" key="1">
    <citation type="submission" date="2025-08" db="UniProtKB">
        <authorList>
            <consortium name="Ensembl"/>
        </authorList>
    </citation>
    <scope>IDENTIFICATION</scope>
</reference>
<organism evidence="3 4">
    <name type="scientific">Gadus morhua</name>
    <name type="common">Atlantic cod</name>
    <dbReference type="NCBI Taxonomy" id="8049"/>
    <lineage>
        <taxon>Eukaryota</taxon>
        <taxon>Metazoa</taxon>
        <taxon>Chordata</taxon>
        <taxon>Craniata</taxon>
        <taxon>Vertebrata</taxon>
        <taxon>Euteleostomi</taxon>
        <taxon>Actinopterygii</taxon>
        <taxon>Neopterygii</taxon>
        <taxon>Teleostei</taxon>
        <taxon>Neoteleostei</taxon>
        <taxon>Acanthomorphata</taxon>
        <taxon>Zeiogadaria</taxon>
        <taxon>Gadariae</taxon>
        <taxon>Gadiformes</taxon>
        <taxon>Gadoidei</taxon>
        <taxon>Gadidae</taxon>
        <taxon>Gadus</taxon>
    </lineage>
</organism>
<evidence type="ECO:0000256" key="1">
    <source>
        <dbReference type="SAM" id="MobiDB-lite"/>
    </source>
</evidence>
<dbReference type="Ensembl" id="ENSGMOT00000018451.2">
    <property type="protein sequence ID" value="ENSGMOP00000018007.2"/>
    <property type="gene ID" value="ENSGMOG00000016774.2"/>
</dbReference>
<sequence length="169" mass="19647">MSSTSKKQQGNVESRNIMCCQVTEPAQEGEEPNPEERRVLERKLKKIRRKEEKAQLKAEGKTVEKVAPEKVLPSRQNLDYLTCWNENRAAWKFQKHRQTWLLQQMYDSEKVPDESFPVLLLYIEGLRGAARDLTVQKAEALVKSLGDGPWDPEQQQKMQRAREVLQLLS</sequence>
<feature type="domain" description="WKF" evidence="2">
    <location>
        <begin position="79"/>
        <end position="140"/>
    </location>
</feature>
<proteinExistence type="predicted"/>
<dbReference type="Proteomes" id="UP000694546">
    <property type="component" value="Chromosome 18"/>
</dbReference>
<dbReference type="PANTHER" id="PTHR22306">
    <property type="entry name" value="CHROMOSOME 7 OPEN READING FRAME 50"/>
    <property type="match status" value="1"/>
</dbReference>
<dbReference type="InterPro" id="IPR019327">
    <property type="entry name" value="WKF"/>
</dbReference>
<evidence type="ECO:0000259" key="2">
    <source>
        <dbReference type="Pfam" id="PF10180"/>
    </source>
</evidence>
<evidence type="ECO:0000313" key="4">
    <source>
        <dbReference type="Proteomes" id="UP000694546"/>
    </source>
</evidence>
<reference evidence="3" key="2">
    <citation type="submission" date="2025-09" db="UniProtKB">
        <authorList>
            <consortium name="Ensembl"/>
        </authorList>
    </citation>
    <scope>IDENTIFICATION</scope>
</reference>
<feature type="compositionally biased region" description="Polar residues" evidence="1">
    <location>
        <begin position="1"/>
        <end position="14"/>
    </location>
</feature>
<evidence type="ECO:0000313" key="3">
    <source>
        <dbReference type="Ensembl" id="ENSGMOP00000018007.2"/>
    </source>
</evidence>
<accession>A0A8C4ZPI9</accession>